<organism evidence="5 6">
    <name type="scientific">Mycobacterium kansasii</name>
    <dbReference type="NCBI Taxonomy" id="1768"/>
    <lineage>
        <taxon>Bacteria</taxon>
        <taxon>Bacillati</taxon>
        <taxon>Actinomycetota</taxon>
        <taxon>Actinomycetes</taxon>
        <taxon>Mycobacteriales</taxon>
        <taxon>Mycobacteriaceae</taxon>
        <taxon>Mycobacterium</taxon>
    </lineage>
</organism>
<evidence type="ECO:0000259" key="3">
    <source>
        <dbReference type="Pfam" id="PF02738"/>
    </source>
</evidence>
<dbReference type="Gene3D" id="3.30.365.10">
    <property type="entry name" value="Aldehyde oxidase/xanthine dehydrogenase, molybdopterin binding domain"/>
    <property type="match status" value="2"/>
</dbReference>
<evidence type="ECO:0000259" key="4">
    <source>
        <dbReference type="Pfam" id="PF20256"/>
    </source>
</evidence>
<feature type="domain" description="Aldehyde oxidase/xanthine dehydrogenase second molybdopterin binding" evidence="4">
    <location>
        <begin position="62"/>
        <end position="213"/>
    </location>
</feature>
<dbReference type="InterPro" id="IPR046867">
    <property type="entry name" value="AldOxase/xan_DH_MoCoBD2"/>
</dbReference>
<dbReference type="Proteomes" id="UP000189229">
    <property type="component" value="Unassembled WGS sequence"/>
</dbReference>
<dbReference type="GO" id="GO:0016491">
    <property type="term" value="F:oxidoreductase activity"/>
    <property type="evidence" value="ECO:0007669"/>
    <property type="project" value="InterPro"/>
</dbReference>
<dbReference type="GO" id="GO:0005506">
    <property type="term" value="F:iron ion binding"/>
    <property type="evidence" value="ECO:0007669"/>
    <property type="project" value="InterPro"/>
</dbReference>
<dbReference type="InterPro" id="IPR037165">
    <property type="entry name" value="AldOxase/xan_DH_Mopterin-bd_sf"/>
</dbReference>
<evidence type="ECO:0000256" key="2">
    <source>
        <dbReference type="SAM" id="MobiDB-lite"/>
    </source>
</evidence>
<evidence type="ECO:0000256" key="1">
    <source>
        <dbReference type="ARBA" id="ARBA00022505"/>
    </source>
</evidence>
<dbReference type="AlphaFoldDB" id="A0A1V3WQF4"/>
<dbReference type="PANTHER" id="PTHR11908:SF132">
    <property type="entry name" value="ALDEHYDE OXIDASE 1-RELATED"/>
    <property type="match status" value="1"/>
</dbReference>
<proteinExistence type="predicted"/>
<dbReference type="InterPro" id="IPR008274">
    <property type="entry name" value="AldOxase/xan_DH_MoCoBD1"/>
</dbReference>
<dbReference type="Pfam" id="PF20256">
    <property type="entry name" value="MoCoBD_2"/>
    <property type="match status" value="1"/>
</dbReference>
<protein>
    <submittedName>
        <fullName evidence="5">Molybdopterin-binding domain of aldehyde dehydrogenase family protein</fullName>
    </submittedName>
</protein>
<keyword evidence="1" id="KW-0500">Molybdenum</keyword>
<evidence type="ECO:0000313" key="5">
    <source>
        <dbReference type="EMBL" id="OOK69180.1"/>
    </source>
</evidence>
<feature type="compositionally biased region" description="Low complexity" evidence="2">
    <location>
        <begin position="243"/>
        <end position="259"/>
    </location>
</feature>
<sequence>MVHEGPGAVTGAVALECAMDDLAHRLRMDPIELRMRNEPDVDQTTGMPFSTRRLTECLTRGAASFGWHRRNPTPGATREGDHFVGIGMAAAAYYTYRSQCSAIARVFADGTAELQCGTSDMGPGTYTSMTQVAADALGMPLSRVRFALGDSSFPPAPPHSASRTMASVGSAVYTAANMLRDKFIRTAVTDPRSPLSGLRPEAVAVVDGRMFAMASGPDPSPESRIRTCCAAAAGPVWIHNRPGRPTTPTADTPPTATEPYSPRSSSTVCCRPCGSAACMRATTPAG</sequence>
<evidence type="ECO:0000313" key="6">
    <source>
        <dbReference type="Proteomes" id="UP000189229"/>
    </source>
</evidence>
<accession>A0A1V3WQF4</accession>
<gene>
    <name evidence="5" type="ORF">BZL30_7427</name>
</gene>
<dbReference type="SUPFAM" id="SSF56003">
    <property type="entry name" value="Molybdenum cofactor-binding domain"/>
    <property type="match status" value="1"/>
</dbReference>
<dbReference type="Pfam" id="PF02738">
    <property type="entry name" value="MoCoBD_1"/>
    <property type="match status" value="1"/>
</dbReference>
<dbReference type="InterPro" id="IPR016208">
    <property type="entry name" value="Ald_Oxase/xanthine_DH-like"/>
</dbReference>
<comment type="caution">
    <text evidence="5">The sequence shown here is derived from an EMBL/GenBank/DDBJ whole genome shotgun (WGS) entry which is preliminary data.</text>
</comment>
<dbReference type="EMBL" id="MVBM01000007">
    <property type="protein sequence ID" value="OOK69180.1"/>
    <property type="molecule type" value="Genomic_DNA"/>
</dbReference>
<name>A0A1V3WQF4_MYCKA</name>
<dbReference type="PANTHER" id="PTHR11908">
    <property type="entry name" value="XANTHINE DEHYDROGENASE"/>
    <property type="match status" value="1"/>
</dbReference>
<feature type="domain" description="Aldehyde oxidase/xanthine dehydrogenase first molybdopterin binding" evidence="3">
    <location>
        <begin position="5"/>
        <end position="37"/>
    </location>
</feature>
<feature type="region of interest" description="Disordered" evidence="2">
    <location>
        <begin position="239"/>
        <end position="264"/>
    </location>
</feature>
<reference evidence="5 6" key="1">
    <citation type="submission" date="2017-02" db="EMBL/GenBank/DDBJ databases">
        <title>Complete genome sequences of Mycobacterium kansasii strains isolated from rhesus macaques.</title>
        <authorList>
            <person name="Panda A."/>
            <person name="Nagaraj S."/>
            <person name="Zhao X."/>
            <person name="Tettelin H."/>
            <person name="Detolla L.J."/>
        </authorList>
    </citation>
    <scope>NUCLEOTIDE SEQUENCE [LARGE SCALE GENOMIC DNA]</scope>
    <source>
        <strain evidence="5 6">11-3813</strain>
    </source>
</reference>